<dbReference type="Pfam" id="PF25018">
    <property type="entry name" value="HEAT_IPO9_c"/>
    <property type="match status" value="1"/>
</dbReference>
<feature type="region of interest" description="Disordered" evidence="5">
    <location>
        <begin position="933"/>
        <end position="992"/>
    </location>
</feature>
<dbReference type="Proteomes" id="UP000008743">
    <property type="component" value="Unassembled WGS sequence"/>
</dbReference>
<reference evidence="8" key="1">
    <citation type="submission" date="2011-02" db="EMBL/GenBank/DDBJ databases">
        <title>The Genome Sequence of Capsaspora owczarzaki ATCC 30864.</title>
        <authorList>
            <person name="Russ C."/>
            <person name="Cuomo C."/>
            <person name="Burger G."/>
            <person name="Gray M.W."/>
            <person name="Holland P.W.H."/>
            <person name="King N."/>
            <person name="Lang F.B.F."/>
            <person name="Roger A.J."/>
            <person name="Ruiz-Trillo I."/>
            <person name="Young S.K."/>
            <person name="Zeng Q."/>
            <person name="Gargeya S."/>
            <person name="Alvarado L."/>
            <person name="Berlin A."/>
            <person name="Chapman S.B."/>
            <person name="Chen Z."/>
            <person name="Freedman E."/>
            <person name="Gellesch M."/>
            <person name="Goldberg J."/>
            <person name="Griggs A."/>
            <person name="Gujja S."/>
            <person name="Heilman E."/>
            <person name="Heiman D."/>
            <person name="Howarth C."/>
            <person name="Mehta T."/>
            <person name="Neiman D."/>
            <person name="Pearson M."/>
            <person name="Roberts A."/>
            <person name="Saif S."/>
            <person name="Shea T."/>
            <person name="Shenoy N."/>
            <person name="Sisk P."/>
            <person name="Stolte C."/>
            <person name="Sykes S."/>
            <person name="White J."/>
            <person name="Yandava C."/>
            <person name="Haas B."/>
            <person name="Nusbaum C."/>
            <person name="Birren B."/>
        </authorList>
    </citation>
    <scope>NUCLEOTIDE SEQUENCE</scope>
    <source>
        <strain evidence="8">ATCC 30864</strain>
    </source>
</reference>
<dbReference type="FunCoup" id="A0A0D2WMD1">
    <property type="interactions" value="550"/>
</dbReference>
<feature type="compositionally biased region" description="Acidic residues" evidence="5">
    <location>
        <begin position="939"/>
        <end position="977"/>
    </location>
</feature>
<dbReference type="GO" id="GO:0005635">
    <property type="term" value="C:nuclear envelope"/>
    <property type="evidence" value="ECO:0007669"/>
    <property type="project" value="TreeGrafter"/>
</dbReference>
<keyword evidence="2" id="KW-0813">Transport</keyword>
<dbReference type="GO" id="GO:0031267">
    <property type="term" value="F:small GTPase binding"/>
    <property type="evidence" value="ECO:0007669"/>
    <property type="project" value="InterPro"/>
</dbReference>
<dbReference type="InterPro" id="IPR011989">
    <property type="entry name" value="ARM-like"/>
</dbReference>
<accession>A0A0D2WMD1</accession>
<gene>
    <name evidence="7" type="ORF">CAOG_003009</name>
</gene>
<organism evidence="7 8">
    <name type="scientific">Capsaspora owczarzaki (strain ATCC 30864)</name>
    <dbReference type="NCBI Taxonomy" id="595528"/>
    <lineage>
        <taxon>Eukaryota</taxon>
        <taxon>Filasterea</taxon>
        <taxon>Capsaspora</taxon>
    </lineage>
</organism>
<dbReference type="Pfam" id="PF03810">
    <property type="entry name" value="IBN_N"/>
    <property type="match status" value="1"/>
</dbReference>
<dbReference type="RefSeq" id="XP_004363848.1">
    <property type="nucleotide sequence ID" value="XM_004363791.2"/>
</dbReference>
<dbReference type="InterPro" id="IPR001494">
    <property type="entry name" value="Importin-beta_N"/>
</dbReference>
<proteinExistence type="predicted"/>
<evidence type="ECO:0000256" key="2">
    <source>
        <dbReference type="ARBA" id="ARBA00022448"/>
    </source>
</evidence>
<dbReference type="PhylomeDB" id="A0A0D2WMD1"/>
<name>A0A0D2WMD1_CAPO3</name>
<dbReference type="PANTHER" id="PTHR10997:SF9">
    <property type="entry name" value="IMPORTIN-9"/>
    <property type="match status" value="1"/>
</dbReference>
<dbReference type="SMART" id="SM00913">
    <property type="entry name" value="IBN_N"/>
    <property type="match status" value="1"/>
</dbReference>
<dbReference type="AlphaFoldDB" id="A0A0D2WMD1"/>
<dbReference type="STRING" id="595528.A0A0D2WMD1"/>
<evidence type="ECO:0000313" key="8">
    <source>
        <dbReference type="Proteomes" id="UP000008743"/>
    </source>
</evidence>
<dbReference type="OrthoDB" id="431626at2759"/>
<keyword evidence="8" id="KW-1185">Reference proteome</keyword>
<comment type="subcellular location">
    <subcellularLocation>
        <location evidence="1">Nucleus</location>
    </subcellularLocation>
</comment>
<dbReference type="eggNOG" id="KOG2274">
    <property type="taxonomic scope" value="Eukaryota"/>
</dbReference>
<dbReference type="PROSITE" id="PS50166">
    <property type="entry name" value="IMPORTIN_B_NT"/>
    <property type="match status" value="1"/>
</dbReference>
<dbReference type="InParanoid" id="A0A0D2WMD1"/>
<dbReference type="OMA" id="NPDQYTI"/>
<evidence type="ECO:0000256" key="1">
    <source>
        <dbReference type="ARBA" id="ARBA00004123"/>
    </source>
</evidence>
<sequence length="1049" mass="114573">MATIEDINPHVSQCLLAILLNDADSEQQLHTLEEYPAFSASLAAFLADNDVPPAVRQLAGILLQQFVTKRWQGHFARDPVTDERLSLLAPAPPADVKARVRELVVPVLGCTDSKLRSAAAYLLASIGKYEWESEWPEFFPIVNGLLQAGDKNQAHGALRVLEEFLHRSDAISSETMIPVLQSLTPLLHNIFISEHAYGVRARGRAVKIFTTCIKHIYTRRADEKKAIADAIVAPWIGPFVAVLSAEHSETADYGLRAMVLASCERIAGSFPPKIAGELLEPIVGPMWVSFVSGIAFYERLVVNATDATEAANYDSDGTVLDFDTFIEYAMQFLSKTLDIKRLRNIIAANLTGVAYYVSRYAQITEEQAERWEDDIDEYLDDEDTERSASASVRVVCEEVTSVLFETLGSPVAMAFVDSTSQLVTEALAARDAGSEAWWKLIEAPLRLLLVSQEHVLESHRHLTGGVQFEDLVRNLLANALATENLPPFFLGTALNFAAAYVSILSPEVSAAFLPSVLAVLTQDGSSNVLRVGAITALSSLAAVKGSQEALQPHVAALIESLVRSAMDATPTLLQVIIDGIILLLPIDQQASAALEARLTPLVLACCLRLYTNGMVLSAALDLLRTICLNPLMHATATTRIAPAAISYFETFLTSETPDEAMVELVTVFVDMIGILAASVPPEQADGYDSFFVPQFGALMRLLLHTNESGIVQEGTVALRGFVRSFPARILAFADANGNSGATLLQAFVMKVFGPTAPWPYVYFGDNLVLGILRKIPEVLTPYLSDMVQTMLTRMAGPSTDASLARKAFLVVIAFLMQTQLAAVLDLIANTTVGDKNGLTLLLQTWVDVQHAIIGDTFANKLLIISLCALLMSEDPRVMAVTLPVEVQVAAPSKKVRTRSQTRQTVQIQQLPAIISMFQVLAAELQVQQERAAAPLASAADEEESDYEDDDGQGDDDGAYEDVDDGQGEQDDFDDDLFGDLSDNMFADDEDDDKVEEEFDVADDPICTIDLKLYLTDFFRAINAKHPTEVEQMMVHVDRMSRDALKRIGI</sequence>
<dbReference type="GO" id="GO:0006606">
    <property type="term" value="P:protein import into nucleus"/>
    <property type="evidence" value="ECO:0007669"/>
    <property type="project" value="TreeGrafter"/>
</dbReference>
<dbReference type="InterPro" id="IPR056840">
    <property type="entry name" value="HEAT_IPO9_central"/>
</dbReference>
<dbReference type="PANTHER" id="PTHR10997">
    <property type="entry name" value="IMPORTIN-7, 8, 11"/>
    <property type="match status" value="1"/>
</dbReference>
<feature type="domain" description="Importin N-terminal" evidence="6">
    <location>
        <begin position="25"/>
        <end position="110"/>
    </location>
</feature>
<protein>
    <recommendedName>
        <fullName evidence="6">Importin N-terminal domain-containing protein</fullName>
    </recommendedName>
</protein>
<evidence type="ECO:0000256" key="5">
    <source>
        <dbReference type="SAM" id="MobiDB-lite"/>
    </source>
</evidence>
<evidence type="ECO:0000259" key="6">
    <source>
        <dbReference type="PROSITE" id="PS50166"/>
    </source>
</evidence>
<dbReference type="EMBL" id="KE346363">
    <property type="protein sequence ID" value="KJE91965.1"/>
    <property type="molecule type" value="Genomic_DNA"/>
</dbReference>
<evidence type="ECO:0000256" key="3">
    <source>
        <dbReference type="ARBA" id="ARBA00022927"/>
    </source>
</evidence>
<dbReference type="SUPFAM" id="SSF48371">
    <property type="entry name" value="ARM repeat"/>
    <property type="match status" value="1"/>
</dbReference>
<dbReference type="InterPro" id="IPR016024">
    <property type="entry name" value="ARM-type_fold"/>
</dbReference>
<keyword evidence="4" id="KW-0539">Nucleus</keyword>
<dbReference type="Gene3D" id="1.25.10.10">
    <property type="entry name" value="Leucine-rich Repeat Variant"/>
    <property type="match status" value="1"/>
</dbReference>
<keyword evidence="3" id="KW-0653">Protein transport</keyword>
<evidence type="ECO:0000256" key="4">
    <source>
        <dbReference type="ARBA" id="ARBA00023242"/>
    </source>
</evidence>
<evidence type="ECO:0000313" key="7">
    <source>
        <dbReference type="EMBL" id="KJE91965.1"/>
    </source>
</evidence>
<dbReference type="GO" id="GO:0005829">
    <property type="term" value="C:cytosol"/>
    <property type="evidence" value="ECO:0007669"/>
    <property type="project" value="TreeGrafter"/>
</dbReference>